<dbReference type="CDD" id="cd03300">
    <property type="entry name" value="ABC_PotA_N"/>
    <property type="match status" value="1"/>
</dbReference>
<dbReference type="PROSITE" id="PS50893">
    <property type="entry name" value="ABC_TRANSPORTER_2"/>
    <property type="match status" value="1"/>
</dbReference>
<keyword evidence="10" id="KW-1185">Reference proteome</keyword>
<dbReference type="InterPro" id="IPR003593">
    <property type="entry name" value="AAA+_ATPase"/>
</dbReference>
<dbReference type="EC" id="7.6.2.11" evidence="7"/>
<evidence type="ECO:0000256" key="3">
    <source>
        <dbReference type="ARBA" id="ARBA00022741"/>
    </source>
</evidence>
<dbReference type="InterPro" id="IPR050093">
    <property type="entry name" value="ABC_SmlMolc_Importer"/>
</dbReference>
<keyword evidence="2 7" id="KW-1003">Cell membrane</keyword>
<dbReference type="Proteomes" id="UP001620597">
    <property type="component" value="Unassembled WGS sequence"/>
</dbReference>
<comment type="subunit">
    <text evidence="7">The complex is composed of two ATP-binding proteins (PotA), two transmembrane proteins (PotB and PotC) and a solute-binding protein (PotD).</text>
</comment>
<feature type="domain" description="ABC transporter" evidence="8">
    <location>
        <begin position="6"/>
        <end position="236"/>
    </location>
</feature>
<dbReference type="Pfam" id="PF08402">
    <property type="entry name" value="TOBE_2"/>
    <property type="match status" value="1"/>
</dbReference>
<evidence type="ECO:0000256" key="5">
    <source>
        <dbReference type="ARBA" id="ARBA00022967"/>
    </source>
</evidence>
<dbReference type="Pfam" id="PF00005">
    <property type="entry name" value="ABC_tran"/>
    <property type="match status" value="1"/>
</dbReference>
<comment type="similarity">
    <text evidence="7">Belongs to the ABC transporter superfamily. Spermidine/putrescine importer (TC 3.A.1.11.1) family.</text>
</comment>
<comment type="caution">
    <text evidence="9">The sequence shown here is derived from an EMBL/GenBank/DDBJ whole genome shotgun (WGS) entry which is preliminary data.</text>
</comment>
<name>A0ABW8NIR3_9GAMM</name>
<dbReference type="Gene3D" id="3.40.50.300">
    <property type="entry name" value="P-loop containing nucleotide triphosphate hydrolases"/>
    <property type="match status" value="1"/>
</dbReference>
<dbReference type="SMART" id="SM00382">
    <property type="entry name" value="AAA"/>
    <property type="match status" value="1"/>
</dbReference>
<evidence type="ECO:0000313" key="9">
    <source>
        <dbReference type="EMBL" id="MFK4752837.1"/>
    </source>
</evidence>
<dbReference type="PROSITE" id="PS00211">
    <property type="entry name" value="ABC_TRANSPORTER_1"/>
    <property type="match status" value="1"/>
</dbReference>
<dbReference type="PANTHER" id="PTHR42781">
    <property type="entry name" value="SPERMIDINE/PUTRESCINE IMPORT ATP-BINDING PROTEIN POTA"/>
    <property type="match status" value="1"/>
</dbReference>
<dbReference type="InterPro" id="IPR017871">
    <property type="entry name" value="ABC_transporter-like_CS"/>
</dbReference>
<evidence type="ECO:0000256" key="7">
    <source>
        <dbReference type="RuleBase" id="RU364083"/>
    </source>
</evidence>
<reference evidence="9 10" key="1">
    <citation type="submission" date="2024-03" db="EMBL/GenBank/DDBJ databases">
        <title>High-quality draft genome sequence of Oceanobacter sp. wDCs-4.</title>
        <authorList>
            <person name="Dong C."/>
        </authorList>
    </citation>
    <scope>NUCLEOTIDE SEQUENCE [LARGE SCALE GENOMIC DNA]</scope>
    <source>
        <strain evidence="10">wDCs-4</strain>
    </source>
</reference>
<dbReference type="PANTHER" id="PTHR42781:SF4">
    <property type="entry name" value="SPERMIDINE_PUTRESCINE IMPORT ATP-BINDING PROTEIN POTA"/>
    <property type="match status" value="1"/>
</dbReference>
<dbReference type="NCBIfam" id="TIGR01187">
    <property type="entry name" value="potA"/>
    <property type="match status" value="1"/>
</dbReference>
<keyword evidence="1 7" id="KW-0813">Transport</keyword>
<gene>
    <name evidence="7" type="primary">potA</name>
    <name evidence="9" type="ORF">WG929_10495</name>
</gene>
<evidence type="ECO:0000259" key="8">
    <source>
        <dbReference type="PROSITE" id="PS50893"/>
    </source>
</evidence>
<dbReference type="InterPro" id="IPR017879">
    <property type="entry name" value="PotA_ATP-bd"/>
</dbReference>
<proteinExistence type="inferred from homology"/>
<comment type="function">
    <text evidence="7">Part of the ABC transporter complex PotABCD involved in spermidine/putrescine import. Responsible for energy coupling to the transport system.</text>
</comment>
<keyword evidence="3 7" id="KW-0547">Nucleotide-binding</keyword>
<sequence>MPNAAISIQQVAKHFGDFQALKTVSLEIQEGEFFTLLGPSGCGKTTLLKLLGGFEQTSAGRIFLFDQEIEQLPANQRPINTVFQQYALFPHMSIHENVQFGMKMQGIKKKIREQRATEMLELVQLGRFAQRKPTELSGGQQQRVALARALAPKPKVLLLDEPLSALDLKLRQSMRIELKRIQQETGITFVFVTHDQEEALTMSDRIAVMSAGELQQVGSPRTIYEEPANRFVANFIGETNLLQVQTDAVDTQRQVARVHLLAANKATACAPASPFYIDCPTIDALSPGQPAWLSIRPERLSLMAESPHSDGLAGTISQVIYMGTDTQYVVQLDIGHELSARIQNMASQTQPLQSGQRVQVSLDEQAVRLLVA</sequence>
<dbReference type="InterPro" id="IPR027417">
    <property type="entry name" value="P-loop_NTPase"/>
</dbReference>
<dbReference type="SUPFAM" id="SSF50331">
    <property type="entry name" value="MOP-like"/>
    <property type="match status" value="1"/>
</dbReference>
<dbReference type="SUPFAM" id="SSF52540">
    <property type="entry name" value="P-loop containing nucleoside triphosphate hydrolases"/>
    <property type="match status" value="1"/>
</dbReference>
<evidence type="ECO:0000256" key="2">
    <source>
        <dbReference type="ARBA" id="ARBA00022475"/>
    </source>
</evidence>
<keyword evidence="6 7" id="KW-0472">Membrane</keyword>
<keyword evidence="5 7" id="KW-1278">Translocase</keyword>
<dbReference type="InterPro" id="IPR003439">
    <property type="entry name" value="ABC_transporter-like_ATP-bd"/>
</dbReference>
<dbReference type="InterPro" id="IPR008995">
    <property type="entry name" value="Mo/tungstate-bd_C_term_dom"/>
</dbReference>
<keyword evidence="4 7" id="KW-0067">ATP-binding</keyword>
<protein>
    <recommendedName>
        <fullName evidence="7">Spermidine/putrescine import ATP-binding protein PotA</fullName>
        <ecNumber evidence="7">7.6.2.11</ecNumber>
    </recommendedName>
</protein>
<dbReference type="Gene3D" id="2.40.50.100">
    <property type="match status" value="1"/>
</dbReference>
<dbReference type="InterPro" id="IPR005893">
    <property type="entry name" value="PotA-like"/>
</dbReference>
<dbReference type="EMBL" id="JBBKTX010000011">
    <property type="protein sequence ID" value="MFK4752837.1"/>
    <property type="molecule type" value="Genomic_DNA"/>
</dbReference>
<organism evidence="9 10">
    <name type="scientific">Oceanobacter antarcticus</name>
    <dbReference type="NCBI Taxonomy" id="3133425"/>
    <lineage>
        <taxon>Bacteria</taxon>
        <taxon>Pseudomonadati</taxon>
        <taxon>Pseudomonadota</taxon>
        <taxon>Gammaproteobacteria</taxon>
        <taxon>Oceanospirillales</taxon>
        <taxon>Oceanospirillaceae</taxon>
        <taxon>Oceanobacter</taxon>
    </lineage>
</organism>
<accession>A0ABW8NIR3</accession>
<dbReference type="InterPro" id="IPR013611">
    <property type="entry name" value="Transp-assoc_OB_typ2"/>
</dbReference>
<evidence type="ECO:0000313" key="10">
    <source>
        <dbReference type="Proteomes" id="UP001620597"/>
    </source>
</evidence>
<dbReference type="RefSeq" id="WP_416205980.1">
    <property type="nucleotide sequence ID" value="NZ_JBBKTX010000011.1"/>
</dbReference>
<evidence type="ECO:0000256" key="1">
    <source>
        <dbReference type="ARBA" id="ARBA00022448"/>
    </source>
</evidence>
<evidence type="ECO:0000256" key="4">
    <source>
        <dbReference type="ARBA" id="ARBA00022840"/>
    </source>
</evidence>
<comment type="catalytic activity">
    <reaction evidence="7">
        <text>ATP + H2O + polyamine-[polyamine-binding protein]Side 1 = ADP + phosphate + polyamineSide 2 + [polyamine-binding protein]Side 1.</text>
        <dbReference type="EC" id="7.6.2.11"/>
    </reaction>
</comment>
<evidence type="ECO:0000256" key="6">
    <source>
        <dbReference type="ARBA" id="ARBA00023136"/>
    </source>
</evidence>
<dbReference type="GO" id="GO:0005524">
    <property type="term" value="F:ATP binding"/>
    <property type="evidence" value="ECO:0007669"/>
    <property type="project" value="UniProtKB-KW"/>
</dbReference>